<dbReference type="InterPro" id="IPR027794">
    <property type="entry name" value="tRNase_Z_dom"/>
</dbReference>
<evidence type="ECO:0000256" key="7">
    <source>
        <dbReference type="ARBA" id="ARBA00022723"/>
    </source>
</evidence>
<dbReference type="CDD" id="cd07718">
    <property type="entry name" value="RNaseZ_ELAC1_ELAC2-C-term-like_MBL-fold"/>
    <property type="match status" value="1"/>
</dbReference>
<gene>
    <name evidence="13" type="primary">Contig7023.g7524</name>
    <name evidence="13" type="ORF">STYLEM_8332</name>
</gene>
<proteinExistence type="inferred from homology"/>
<dbReference type="GO" id="GO:1990180">
    <property type="term" value="P:mitochondrial tRNA 3'-end processing"/>
    <property type="evidence" value="ECO:0007669"/>
    <property type="project" value="TreeGrafter"/>
</dbReference>
<comment type="catalytic activity">
    <reaction evidence="1">
        <text>Endonucleolytic cleavage of RNA, removing extra 3' nucleotides from tRNA precursor, generating 3' termini of tRNAs. A 3'-hydroxy group is left at the tRNA terminus and a 5'-phosphoryl group is left at the trailer molecule.</text>
        <dbReference type="EC" id="3.1.26.11"/>
    </reaction>
</comment>
<dbReference type="InterPro" id="IPR047151">
    <property type="entry name" value="RNZ2-like"/>
</dbReference>
<dbReference type="PANTHER" id="PTHR12553">
    <property type="entry name" value="ZINC PHOSPHODIESTERASE ELAC PROTEIN 2"/>
    <property type="match status" value="1"/>
</dbReference>
<keyword evidence="9" id="KW-0378">Hydrolase</keyword>
<dbReference type="Gene3D" id="3.60.15.10">
    <property type="entry name" value="Ribonuclease Z/Hydroxyacylglutathione hydrolase-like"/>
    <property type="match status" value="2"/>
</dbReference>
<evidence type="ECO:0000313" key="14">
    <source>
        <dbReference type="Proteomes" id="UP000039865"/>
    </source>
</evidence>
<dbReference type="EC" id="3.1.26.11" evidence="4"/>
<dbReference type="InterPro" id="IPR036866">
    <property type="entry name" value="RibonucZ/Hydroxyglut_hydro"/>
</dbReference>
<dbReference type="EMBL" id="CCKQ01007913">
    <property type="protein sequence ID" value="CDW79345.1"/>
    <property type="molecule type" value="Genomic_DNA"/>
</dbReference>
<accession>A0A078AAN7</accession>
<feature type="domain" description="tRNase Z endonuclease" evidence="12">
    <location>
        <begin position="8"/>
        <end position="64"/>
    </location>
</feature>
<keyword evidence="8" id="KW-0255">Endonuclease</keyword>
<evidence type="ECO:0000256" key="9">
    <source>
        <dbReference type="ARBA" id="ARBA00022801"/>
    </source>
</evidence>
<comment type="similarity">
    <text evidence="3">Belongs to the RNase Z family.</text>
</comment>
<name>A0A078AAN7_STYLE</name>
<protein>
    <recommendedName>
        <fullName evidence="4">ribonuclease Z</fullName>
        <ecNumber evidence="4">3.1.26.11</ecNumber>
    </recommendedName>
</protein>
<reference evidence="13 14" key="1">
    <citation type="submission" date="2014-06" db="EMBL/GenBank/DDBJ databases">
        <authorList>
            <person name="Swart Estienne"/>
        </authorList>
    </citation>
    <scope>NUCLEOTIDE SEQUENCE [LARGE SCALE GENOMIC DNA]</scope>
    <source>
        <strain evidence="13 14">130c</strain>
    </source>
</reference>
<comment type="cofactor">
    <cofactor evidence="2">
        <name>Zn(2+)</name>
        <dbReference type="ChEBI" id="CHEBI:29105"/>
    </cofactor>
</comment>
<keyword evidence="10" id="KW-0862">Zinc</keyword>
<dbReference type="PANTHER" id="PTHR12553:SF49">
    <property type="entry name" value="ZINC PHOSPHODIESTERASE ELAC PROTEIN 2"/>
    <property type="match status" value="1"/>
</dbReference>
<sequence>MKYLIKAVTTNNRDLKTALLFTIEERSYLFNCPDGFQRVALSNKVKFKGVRYVFLSGIQADYYGGFPGFYLSSRESSSGTIADLQAFKIGVIGPAKIKEFITQGRCFYGGLNFIEIFQYGKLDRFYTEQFQNGQFTPKISKHDPNNLQTEKSKKAKAQQQQLQSNQEEEKKSYEIQQELEESQEECHEFQDNYLKVIPIKVYSSDHTELESYSFICVPKQNRGKFLPKKAIELGADPKFHFKILNEGNTVTLADGSIIYPYQCTDNPLPSQSFIFVFIPNKNYLESFLSPENKQLFEQFYFENIDQKCNQIHLIYHSVAFEVLMNKDYRDFMRQFGLNVKHVVDCEEVNDEVQMKVKGYQLSSRHALVCPTLIPLSKMAIQRHQEEAKTQLAEFHQVYNLLISQVGQVFNLYPINSSNVVDNSQVIQLKDLYTEEDESLNTEMQQLIKSLLKLKKNEDPNMDLEQYTQLDNSIDDTEPSILFLGTSSMKPTTYRGASAIYVFIKGSGILMDSAEGSYGQLYDHFQKKEIVDEHILKLRVIFITHIHGDHQLGVLKIMAERDKLFNMAEPGNELYVVTPQPMWDYMTDYINSALRYPTMVKLVKISDLNPEPQLYYDNESPQYNPKQPHIKEGSQLFKRKYSKTSVILCPVRSYEEVNQMIENHQPNHQVSQEMLRMLNEKMNITHMNAIEVNHCVESFACLFGSPDFGRIFYSGDTLPCQTVINYGQNVKLLIHEATFDDALEADAKSKKHTTVGQAIEIARKCKPWRTVLTHFSPRYQKIGEIDKRHQEHRIMVAFDHLRFKLSYLEWAYKFLPIYSNFFTNESTDSEAQYDKSRDFMLQKQKEINDINIQQIQKTQNSTTANAENKKQ</sequence>
<dbReference type="Pfam" id="PF13691">
    <property type="entry name" value="Lactamase_B_4"/>
    <property type="match status" value="1"/>
</dbReference>
<dbReference type="GO" id="GO:0005739">
    <property type="term" value="C:mitochondrion"/>
    <property type="evidence" value="ECO:0007669"/>
    <property type="project" value="TreeGrafter"/>
</dbReference>
<evidence type="ECO:0000256" key="6">
    <source>
        <dbReference type="ARBA" id="ARBA00022722"/>
    </source>
</evidence>
<dbReference type="Proteomes" id="UP000039865">
    <property type="component" value="Unassembled WGS sequence"/>
</dbReference>
<dbReference type="FunCoup" id="A0A078AAN7">
    <property type="interactions" value="394"/>
</dbReference>
<evidence type="ECO:0000256" key="5">
    <source>
        <dbReference type="ARBA" id="ARBA00022694"/>
    </source>
</evidence>
<evidence type="ECO:0000256" key="11">
    <source>
        <dbReference type="SAM" id="MobiDB-lite"/>
    </source>
</evidence>
<evidence type="ECO:0000256" key="1">
    <source>
        <dbReference type="ARBA" id="ARBA00000402"/>
    </source>
</evidence>
<evidence type="ECO:0000256" key="3">
    <source>
        <dbReference type="ARBA" id="ARBA00007823"/>
    </source>
</evidence>
<organism evidence="13 14">
    <name type="scientific">Stylonychia lemnae</name>
    <name type="common">Ciliate</name>
    <dbReference type="NCBI Taxonomy" id="5949"/>
    <lineage>
        <taxon>Eukaryota</taxon>
        <taxon>Sar</taxon>
        <taxon>Alveolata</taxon>
        <taxon>Ciliophora</taxon>
        <taxon>Intramacronucleata</taxon>
        <taxon>Spirotrichea</taxon>
        <taxon>Stichotrichia</taxon>
        <taxon>Sporadotrichida</taxon>
        <taxon>Oxytrichidae</taxon>
        <taxon>Stylonychinae</taxon>
        <taxon>Stylonychia</taxon>
    </lineage>
</organism>
<evidence type="ECO:0000313" key="13">
    <source>
        <dbReference type="EMBL" id="CDW79345.1"/>
    </source>
</evidence>
<dbReference type="InParanoid" id="A0A078AAN7"/>
<evidence type="ECO:0000259" key="12">
    <source>
        <dbReference type="Pfam" id="PF13691"/>
    </source>
</evidence>
<feature type="region of interest" description="Disordered" evidence="11">
    <location>
        <begin position="157"/>
        <end position="177"/>
    </location>
</feature>
<dbReference type="SUPFAM" id="SSF56281">
    <property type="entry name" value="Metallo-hydrolase/oxidoreductase"/>
    <property type="match status" value="2"/>
</dbReference>
<dbReference type="OrthoDB" id="527344at2759"/>
<dbReference type="OMA" id="INYICQL"/>
<dbReference type="GO" id="GO:0046872">
    <property type="term" value="F:metal ion binding"/>
    <property type="evidence" value="ECO:0007669"/>
    <property type="project" value="UniProtKB-KW"/>
</dbReference>
<keyword evidence="7" id="KW-0479">Metal-binding</keyword>
<keyword evidence="14" id="KW-1185">Reference proteome</keyword>
<evidence type="ECO:0000256" key="4">
    <source>
        <dbReference type="ARBA" id="ARBA00012477"/>
    </source>
</evidence>
<keyword evidence="6" id="KW-0540">Nuclease</keyword>
<dbReference type="GO" id="GO:0042781">
    <property type="term" value="F:3'-tRNA processing endoribonuclease activity"/>
    <property type="evidence" value="ECO:0007669"/>
    <property type="project" value="UniProtKB-EC"/>
</dbReference>
<keyword evidence="5" id="KW-0819">tRNA processing</keyword>
<evidence type="ECO:0000256" key="2">
    <source>
        <dbReference type="ARBA" id="ARBA00001947"/>
    </source>
</evidence>
<dbReference type="AlphaFoldDB" id="A0A078AAN7"/>
<evidence type="ECO:0000256" key="10">
    <source>
        <dbReference type="ARBA" id="ARBA00022833"/>
    </source>
</evidence>
<evidence type="ECO:0000256" key="8">
    <source>
        <dbReference type="ARBA" id="ARBA00022759"/>
    </source>
</evidence>